<accession>V9Z5W8</accession>
<dbReference type="InterPro" id="IPR043128">
    <property type="entry name" value="Rev_trsase/Diguanyl_cyclase"/>
</dbReference>
<dbReference type="PANTHER" id="PTHR46663">
    <property type="entry name" value="DIGUANYLATE CYCLASE DGCT-RELATED"/>
    <property type="match status" value="1"/>
</dbReference>
<dbReference type="SMART" id="SM00267">
    <property type="entry name" value="GGDEF"/>
    <property type="match status" value="1"/>
</dbReference>
<dbReference type="CDD" id="cd01949">
    <property type="entry name" value="GGDEF"/>
    <property type="match status" value="1"/>
</dbReference>
<geneLocation type="plasmid" evidence="3">
    <name>pFRL3</name>
</geneLocation>
<dbReference type="InterPro" id="IPR029787">
    <property type="entry name" value="Nucleotide_cyclase"/>
</dbReference>
<dbReference type="EMBL" id="KF602048">
    <property type="protein sequence ID" value="AHE38791.1"/>
    <property type="molecule type" value="Genomic_DNA"/>
</dbReference>
<keyword evidence="3" id="KW-0614">Plasmid</keyword>
<protein>
    <submittedName>
        <fullName evidence="3">Putative diguanylate cyclase</fullName>
    </submittedName>
</protein>
<dbReference type="InterPro" id="IPR000160">
    <property type="entry name" value="GGDEF_dom"/>
</dbReference>
<name>V9Z5W8_9ACTN</name>
<dbReference type="NCBIfam" id="TIGR00254">
    <property type="entry name" value="GGDEF"/>
    <property type="match status" value="1"/>
</dbReference>
<dbReference type="PANTHER" id="PTHR46663:SF2">
    <property type="entry name" value="GGDEF DOMAIN-CONTAINING PROTEIN"/>
    <property type="match status" value="1"/>
</dbReference>
<evidence type="ECO:0000313" key="3">
    <source>
        <dbReference type="EMBL" id="AHE38791.1"/>
    </source>
</evidence>
<reference evidence="3" key="1">
    <citation type="submission" date="2013-09" db="EMBL/GenBank/DDBJ databases">
        <title>Complete nucleotide sequence of Streptomyces linear plasmid pFRL3.</title>
        <authorList>
            <person name="Chen Z."/>
            <person name="Fang P."/>
            <person name="Qin Z."/>
        </authorList>
    </citation>
    <scope>NUCLEOTIDE SEQUENCE</scope>
    <source>
        <plasmid evidence="3">pFRL3</plasmid>
    </source>
</reference>
<organism evidence="3">
    <name type="scientific">Streptomyces sp. FR1</name>
    <dbReference type="NCBI Taxonomy" id="349971"/>
    <lineage>
        <taxon>Bacteria</taxon>
        <taxon>Bacillati</taxon>
        <taxon>Actinomycetota</taxon>
        <taxon>Actinomycetes</taxon>
        <taxon>Kitasatosporales</taxon>
        <taxon>Streptomycetaceae</taxon>
        <taxon>Streptomyces</taxon>
    </lineage>
</organism>
<proteinExistence type="predicted"/>
<gene>
    <name evidence="3" type="ORF">pFRL3_14c</name>
</gene>
<dbReference type="AlphaFoldDB" id="V9Z5W8"/>
<dbReference type="RefSeq" id="WP_024126173.1">
    <property type="nucleotide sequence ID" value="NC_023283.1"/>
</dbReference>
<feature type="domain" description="GGDEF" evidence="2">
    <location>
        <begin position="103"/>
        <end position="242"/>
    </location>
</feature>
<dbReference type="PROSITE" id="PS50887">
    <property type="entry name" value="GGDEF"/>
    <property type="match status" value="1"/>
</dbReference>
<sequence>MAAATHSTRTAAAHAEAAGRADGTAVADARAAFDRARGDLARDGVSPQRLRQTLALVLPVAEKLWSQNADLTGQLAQARTCPVTGLPTRAAWTAQAHHVIADGPTVVLLIDLDGFKPINDRFGHDAGDAILAHVGAGMADWAAADGHAVGRLGGDEFVVAMADGPNLSARIARLRALLTAPVRYRGRTISVGASIGLARTADLTGEDLANPLSALLKIADAEMYAAKGRSRRGRRLARVVPRPVRHLLARRSGR</sequence>
<dbReference type="SUPFAM" id="SSF55073">
    <property type="entry name" value="Nucleotide cyclase"/>
    <property type="match status" value="1"/>
</dbReference>
<dbReference type="Gene3D" id="3.30.70.270">
    <property type="match status" value="1"/>
</dbReference>
<dbReference type="InterPro" id="IPR052163">
    <property type="entry name" value="DGC-Regulatory_Protein"/>
</dbReference>
<dbReference type="Pfam" id="PF00990">
    <property type="entry name" value="GGDEF"/>
    <property type="match status" value="1"/>
</dbReference>
<feature type="region of interest" description="Disordered" evidence="1">
    <location>
        <begin position="1"/>
        <end position="20"/>
    </location>
</feature>
<evidence type="ECO:0000256" key="1">
    <source>
        <dbReference type="SAM" id="MobiDB-lite"/>
    </source>
</evidence>
<evidence type="ECO:0000259" key="2">
    <source>
        <dbReference type="PROSITE" id="PS50887"/>
    </source>
</evidence>